<evidence type="ECO:0000259" key="12">
    <source>
        <dbReference type="PROSITE" id="PS50146"/>
    </source>
</evidence>
<keyword evidence="14" id="KW-1185">Reference proteome</keyword>
<keyword evidence="11" id="KW-1208">Phospholipid metabolism</keyword>
<dbReference type="GO" id="GO:0005524">
    <property type="term" value="F:ATP binding"/>
    <property type="evidence" value="ECO:0007669"/>
    <property type="project" value="UniProtKB-KW"/>
</dbReference>
<evidence type="ECO:0000313" key="14">
    <source>
        <dbReference type="Proteomes" id="UP000604083"/>
    </source>
</evidence>
<evidence type="ECO:0000256" key="2">
    <source>
        <dbReference type="ARBA" id="ARBA00022516"/>
    </source>
</evidence>
<dbReference type="InterPro" id="IPR050187">
    <property type="entry name" value="Lipid_Phosphate_FormReg"/>
</dbReference>
<dbReference type="NCBIfam" id="TIGR00147">
    <property type="entry name" value="YegS/Rv2252/BmrU family lipid kinase"/>
    <property type="match status" value="1"/>
</dbReference>
<dbReference type="GO" id="GO:0046872">
    <property type="term" value="F:metal ion binding"/>
    <property type="evidence" value="ECO:0007669"/>
    <property type="project" value="UniProtKB-KW"/>
</dbReference>
<accession>A0A934RJG5</accession>
<dbReference type="SMART" id="SM00046">
    <property type="entry name" value="DAGKc"/>
    <property type="match status" value="1"/>
</dbReference>
<feature type="domain" description="DAGKc" evidence="12">
    <location>
        <begin position="5"/>
        <end position="132"/>
    </location>
</feature>
<dbReference type="GO" id="GO:0008654">
    <property type="term" value="P:phospholipid biosynthetic process"/>
    <property type="evidence" value="ECO:0007669"/>
    <property type="project" value="UniProtKB-KW"/>
</dbReference>
<reference evidence="13" key="1">
    <citation type="submission" date="2021-01" db="EMBL/GenBank/DDBJ databases">
        <title>Modified the classification status of verrucomicrobia.</title>
        <authorList>
            <person name="Feng X."/>
        </authorList>
    </citation>
    <scope>NUCLEOTIDE SEQUENCE</scope>
    <source>
        <strain evidence="13">KCTC 12986</strain>
    </source>
</reference>
<keyword evidence="6 13" id="KW-0418">Kinase</keyword>
<dbReference type="InterPro" id="IPR045540">
    <property type="entry name" value="YegS/DAGK_C"/>
</dbReference>
<comment type="cofactor">
    <cofactor evidence="1">
        <name>Mg(2+)</name>
        <dbReference type="ChEBI" id="CHEBI:18420"/>
    </cofactor>
</comment>
<keyword evidence="4" id="KW-0479">Metal-binding</keyword>
<evidence type="ECO:0000256" key="8">
    <source>
        <dbReference type="ARBA" id="ARBA00022842"/>
    </source>
</evidence>
<evidence type="ECO:0000256" key="1">
    <source>
        <dbReference type="ARBA" id="ARBA00001946"/>
    </source>
</evidence>
<dbReference type="Gene3D" id="3.40.50.10330">
    <property type="entry name" value="Probable inorganic polyphosphate/atp-NAD kinase, domain 1"/>
    <property type="match status" value="1"/>
</dbReference>
<dbReference type="GO" id="GO:0016301">
    <property type="term" value="F:kinase activity"/>
    <property type="evidence" value="ECO:0007669"/>
    <property type="project" value="UniProtKB-KW"/>
</dbReference>
<dbReference type="GO" id="GO:0005886">
    <property type="term" value="C:plasma membrane"/>
    <property type="evidence" value="ECO:0007669"/>
    <property type="project" value="TreeGrafter"/>
</dbReference>
<evidence type="ECO:0000256" key="9">
    <source>
        <dbReference type="ARBA" id="ARBA00023098"/>
    </source>
</evidence>
<protein>
    <submittedName>
        <fullName evidence="13">Diacylglycerol kinase family lipid kinase</fullName>
    </submittedName>
</protein>
<dbReference type="SUPFAM" id="SSF111331">
    <property type="entry name" value="NAD kinase/diacylglycerol kinase-like"/>
    <property type="match status" value="1"/>
</dbReference>
<keyword evidence="7" id="KW-0067">ATP-binding</keyword>
<dbReference type="InterPro" id="IPR005218">
    <property type="entry name" value="Diacylglycerol/lipid_kinase"/>
</dbReference>
<dbReference type="InterPro" id="IPR001206">
    <property type="entry name" value="Diacylglycerol_kinase_cat_dom"/>
</dbReference>
<dbReference type="EMBL" id="JAENIO010000003">
    <property type="protein sequence ID" value="MBK1832792.1"/>
    <property type="molecule type" value="Genomic_DNA"/>
</dbReference>
<keyword evidence="10" id="KW-0594">Phospholipid biosynthesis</keyword>
<evidence type="ECO:0000256" key="6">
    <source>
        <dbReference type="ARBA" id="ARBA00022777"/>
    </source>
</evidence>
<organism evidence="13 14">
    <name type="scientific">Roseibacillus ishigakijimensis</name>
    <dbReference type="NCBI Taxonomy" id="454146"/>
    <lineage>
        <taxon>Bacteria</taxon>
        <taxon>Pseudomonadati</taxon>
        <taxon>Verrucomicrobiota</taxon>
        <taxon>Verrucomicrobiia</taxon>
        <taxon>Verrucomicrobiales</taxon>
        <taxon>Verrucomicrobiaceae</taxon>
        <taxon>Roseibacillus</taxon>
    </lineage>
</organism>
<keyword evidence="5" id="KW-0547">Nucleotide-binding</keyword>
<dbReference type="InterPro" id="IPR017438">
    <property type="entry name" value="ATP-NAD_kinase_N"/>
</dbReference>
<dbReference type="PANTHER" id="PTHR12358:SF106">
    <property type="entry name" value="LIPID KINASE YEGS"/>
    <property type="match status" value="1"/>
</dbReference>
<sequence>MIQTSHGSRYPLILNPKARSARADGARRFIMDHAGQFAVFASNSAAEAEELAAAFASSGEPVVVAAGGDGTLNAVVKGLAGSQTALGILPTGTMNVFARELGLPVDQLKRAFEVILKGETVNVDLFAMNQAPFVQMAGVGFDAQIIEETSWESKKALGPLAYLVSAMKVLGDKPPKMTVNFEEGHTEEGVAVLVGNGSLYGGQVRLFGKANNADDLLDVLVFKEAGYKLVADSLAGVARGGFAEHSDTVSYFQSSGLRVECEREIPVEVDGEFWGKTQVATFHNIPEKLRVLAPKDAAVPKWEEFLRGLSPWNAHK</sequence>
<keyword evidence="2" id="KW-0444">Lipid biosynthesis</keyword>
<evidence type="ECO:0000256" key="5">
    <source>
        <dbReference type="ARBA" id="ARBA00022741"/>
    </source>
</evidence>
<proteinExistence type="predicted"/>
<dbReference type="Gene3D" id="2.60.200.40">
    <property type="match status" value="1"/>
</dbReference>
<evidence type="ECO:0000313" key="13">
    <source>
        <dbReference type="EMBL" id="MBK1832792.1"/>
    </source>
</evidence>
<dbReference type="PANTHER" id="PTHR12358">
    <property type="entry name" value="SPHINGOSINE KINASE"/>
    <property type="match status" value="1"/>
</dbReference>
<evidence type="ECO:0000256" key="11">
    <source>
        <dbReference type="ARBA" id="ARBA00023264"/>
    </source>
</evidence>
<keyword evidence="9" id="KW-0443">Lipid metabolism</keyword>
<dbReference type="Pfam" id="PF19279">
    <property type="entry name" value="YegS_C"/>
    <property type="match status" value="1"/>
</dbReference>
<name>A0A934RJG5_9BACT</name>
<dbReference type="RefSeq" id="WP_200390228.1">
    <property type="nucleotide sequence ID" value="NZ_JAENIO010000003.1"/>
</dbReference>
<evidence type="ECO:0000256" key="4">
    <source>
        <dbReference type="ARBA" id="ARBA00022723"/>
    </source>
</evidence>
<keyword evidence="8" id="KW-0460">Magnesium</keyword>
<comment type="caution">
    <text evidence="13">The sequence shown here is derived from an EMBL/GenBank/DDBJ whole genome shotgun (WGS) entry which is preliminary data.</text>
</comment>
<evidence type="ECO:0000256" key="10">
    <source>
        <dbReference type="ARBA" id="ARBA00023209"/>
    </source>
</evidence>
<dbReference type="InterPro" id="IPR016064">
    <property type="entry name" value="NAD/diacylglycerol_kinase_sf"/>
</dbReference>
<dbReference type="PROSITE" id="PS50146">
    <property type="entry name" value="DAGK"/>
    <property type="match status" value="1"/>
</dbReference>
<dbReference type="Pfam" id="PF00781">
    <property type="entry name" value="DAGK_cat"/>
    <property type="match status" value="1"/>
</dbReference>
<keyword evidence="3" id="KW-0808">Transferase</keyword>
<gene>
    <name evidence="13" type="ORF">JIN78_01860</name>
</gene>
<dbReference type="AlphaFoldDB" id="A0A934RJG5"/>
<evidence type="ECO:0000256" key="3">
    <source>
        <dbReference type="ARBA" id="ARBA00022679"/>
    </source>
</evidence>
<dbReference type="Proteomes" id="UP000604083">
    <property type="component" value="Unassembled WGS sequence"/>
</dbReference>
<evidence type="ECO:0000256" key="7">
    <source>
        <dbReference type="ARBA" id="ARBA00022840"/>
    </source>
</evidence>